<comment type="caution">
    <text evidence="2">The sequence shown here is derived from an EMBL/GenBank/DDBJ whole genome shotgun (WGS) entry which is preliminary data.</text>
</comment>
<accession>A0A811UP92</accession>
<organism evidence="2 3">
    <name type="scientific">Ceratitis capitata</name>
    <name type="common">Mediterranean fruit fly</name>
    <name type="synonym">Tephritis capitata</name>
    <dbReference type="NCBI Taxonomy" id="7213"/>
    <lineage>
        <taxon>Eukaryota</taxon>
        <taxon>Metazoa</taxon>
        <taxon>Ecdysozoa</taxon>
        <taxon>Arthropoda</taxon>
        <taxon>Hexapoda</taxon>
        <taxon>Insecta</taxon>
        <taxon>Pterygota</taxon>
        <taxon>Neoptera</taxon>
        <taxon>Endopterygota</taxon>
        <taxon>Diptera</taxon>
        <taxon>Brachycera</taxon>
        <taxon>Muscomorpha</taxon>
        <taxon>Tephritoidea</taxon>
        <taxon>Tephritidae</taxon>
        <taxon>Ceratitis</taxon>
        <taxon>Ceratitis</taxon>
    </lineage>
</organism>
<evidence type="ECO:0000313" key="2">
    <source>
        <dbReference type="EMBL" id="CAD6999665.1"/>
    </source>
</evidence>
<dbReference type="EMBL" id="CAJHJT010000012">
    <property type="protein sequence ID" value="CAD6999665.1"/>
    <property type="molecule type" value="Genomic_DNA"/>
</dbReference>
<protein>
    <submittedName>
        <fullName evidence="2">(Mediterranean fruit fly) hypothetical protein</fullName>
    </submittedName>
</protein>
<feature type="region of interest" description="Disordered" evidence="1">
    <location>
        <begin position="143"/>
        <end position="165"/>
    </location>
</feature>
<reference evidence="2" key="1">
    <citation type="submission" date="2020-11" db="EMBL/GenBank/DDBJ databases">
        <authorList>
            <person name="Whitehead M."/>
        </authorList>
    </citation>
    <scope>NUCLEOTIDE SEQUENCE</scope>
    <source>
        <strain evidence="2">EGII</strain>
    </source>
</reference>
<gene>
    <name evidence="2" type="ORF">CCAP1982_LOCUS8195</name>
</gene>
<proteinExistence type="predicted"/>
<dbReference type="Proteomes" id="UP000606786">
    <property type="component" value="Unassembled WGS sequence"/>
</dbReference>
<name>A0A811UP92_CERCA</name>
<keyword evidence="3" id="KW-1185">Reference proteome</keyword>
<evidence type="ECO:0000256" key="1">
    <source>
        <dbReference type="SAM" id="MobiDB-lite"/>
    </source>
</evidence>
<dbReference type="AlphaFoldDB" id="A0A811UP92"/>
<sequence length="219" mass="24360">MRQRELGPHGDGHMGFADDPLVLAVVSSRDTLYGCIASITFDADTHRCTIDNATHRVDATNADARVYTFRVNARLSAGQSELRTHSALAPHRISHSSEMALATNGDGGEQCSYGLPYKSAGQLQMGLCSYNYTLRVVRTNLGKDPKQRCPKQARSNGQSEFETHSGRHRLWRAFDPKHGSHRAPRRRHIQSNIFYALSEASPVKPSRQAHSGVFVELYK</sequence>
<evidence type="ECO:0000313" key="3">
    <source>
        <dbReference type="Proteomes" id="UP000606786"/>
    </source>
</evidence>